<dbReference type="InterPro" id="IPR016024">
    <property type="entry name" value="ARM-type_fold"/>
</dbReference>
<keyword evidence="4" id="KW-1185">Reference proteome</keyword>
<reference evidence="3 4" key="1">
    <citation type="submission" date="2024-08" db="EMBL/GenBank/DDBJ databases">
        <title>Gnathostoma spinigerum genome.</title>
        <authorList>
            <person name="Gonzalez-Bertolin B."/>
            <person name="Monzon S."/>
            <person name="Zaballos A."/>
            <person name="Jimenez P."/>
            <person name="Dekumyoy P."/>
            <person name="Varona S."/>
            <person name="Cuesta I."/>
            <person name="Sumanam S."/>
            <person name="Adisakwattana P."/>
            <person name="Gasser R.B."/>
            <person name="Hernandez-Gonzalez A."/>
            <person name="Young N.D."/>
            <person name="Perteguer M.J."/>
        </authorList>
    </citation>
    <scope>NUCLEOTIDE SEQUENCE [LARGE SCALE GENOMIC DNA]</scope>
    <source>
        <strain evidence="3">AL3</strain>
        <tissue evidence="3">Liver</tissue>
    </source>
</reference>
<evidence type="ECO:0000256" key="2">
    <source>
        <dbReference type="ARBA" id="ARBA00014933"/>
    </source>
</evidence>
<evidence type="ECO:0000313" key="4">
    <source>
        <dbReference type="Proteomes" id="UP001608902"/>
    </source>
</evidence>
<proteinExistence type="inferred from homology"/>
<comment type="similarity">
    <text evidence="1">Belongs to the proteasome subunit S5B/HSM3 family.</text>
</comment>
<name>A0ABD6EWN5_9BILA</name>
<dbReference type="SUPFAM" id="SSF48371">
    <property type="entry name" value="ARM repeat"/>
    <property type="match status" value="1"/>
</dbReference>
<evidence type="ECO:0000313" key="3">
    <source>
        <dbReference type="EMBL" id="MFH4981478.1"/>
    </source>
</evidence>
<dbReference type="Proteomes" id="UP001608902">
    <property type="component" value="Unassembled WGS sequence"/>
</dbReference>
<dbReference type="EMBL" id="JBGFUD010007299">
    <property type="protein sequence ID" value="MFH4981478.1"/>
    <property type="molecule type" value="Genomic_DNA"/>
</dbReference>
<protein>
    <recommendedName>
        <fullName evidence="2">26S proteasome non-ATPase regulatory subunit 5</fullName>
    </recommendedName>
</protein>
<evidence type="ECO:0000256" key="1">
    <source>
        <dbReference type="ARBA" id="ARBA00006823"/>
    </source>
</evidence>
<dbReference type="Pfam" id="PF10508">
    <property type="entry name" value="Proteasom_PSMB"/>
    <property type="match status" value="1"/>
</dbReference>
<accession>A0ABD6EWN5</accession>
<gene>
    <name evidence="3" type="ORF">AB6A40_008187</name>
</gene>
<comment type="caution">
    <text evidence="3">The sequence shown here is derived from an EMBL/GenBank/DDBJ whole genome shotgun (WGS) entry which is preliminary data.</text>
</comment>
<organism evidence="3 4">
    <name type="scientific">Gnathostoma spinigerum</name>
    <dbReference type="NCBI Taxonomy" id="75299"/>
    <lineage>
        <taxon>Eukaryota</taxon>
        <taxon>Metazoa</taxon>
        <taxon>Ecdysozoa</taxon>
        <taxon>Nematoda</taxon>
        <taxon>Chromadorea</taxon>
        <taxon>Rhabditida</taxon>
        <taxon>Spirurina</taxon>
        <taxon>Gnathostomatomorpha</taxon>
        <taxon>Gnathostomatoidea</taxon>
        <taxon>Gnathostomatidae</taxon>
        <taxon>Gnathostoma</taxon>
    </lineage>
</organism>
<dbReference type="InterPro" id="IPR019538">
    <property type="entry name" value="PSMD5"/>
</dbReference>
<dbReference type="AlphaFoldDB" id="A0ABD6EWN5"/>
<sequence length="271" mass="30663">MYITALSQMLYNSHLYSDHCVEEGAGNSLPLRQHNAHAPPTWIFLLVESNMRNASSSHDRRDTQTDDTDGAVFFDVKQNFLANRTEANAITVIEELLSMDVKHVDWNSWPDLKSLIVSVLDTVTLPRLFIKYNVLLLKAINSAADKVVDLLAKFVSDRISEVDTLLAESHVAVVIAFSRRLHDENCTESVAMCIWRYVHLKPVLDELLEQLKDVNAEKRFRVHHVTSLRLKHDGDGSEIKQLVESLVSELDSRDILCQLNAIEILADISCS</sequence>